<name>A5FTN6_ACICJ</name>
<geneLocation type="plasmid" evidence="2 3">
    <name>pACRY02</name>
</geneLocation>
<dbReference type="EMBL" id="CP000690">
    <property type="protein sequence ID" value="ABQ28968.1"/>
    <property type="molecule type" value="Genomic_DNA"/>
</dbReference>
<protein>
    <submittedName>
        <fullName evidence="2">Uncharacterized protein</fullName>
    </submittedName>
</protein>
<gene>
    <name evidence="2" type="ordered locus">Acry_3357</name>
</gene>
<keyword evidence="3" id="KW-1185">Reference proteome</keyword>
<accession>A5FTN6</accession>
<keyword evidence="2" id="KW-0614">Plasmid</keyword>
<feature type="compositionally biased region" description="Polar residues" evidence="1">
    <location>
        <begin position="258"/>
        <end position="272"/>
    </location>
</feature>
<proteinExistence type="predicted"/>
<evidence type="ECO:0000313" key="3">
    <source>
        <dbReference type="Proteomes" id="UP000000245"/>
    </source>
</evidence>
<sequence length="283" mass="30075">MRGAATARQSGSTRRDSSFGAPAFRAFGPGARSPPESGGGRSLDRIAHRPRLCRRRAVIPGWLMLQNLEIDPRGALEGPVLQTPRFVNRHRALDPGRGDDETPDRLHELCQARLSCLSGDRQRPKCQPFARSRIFAVCPELSGDCGARRPLASDPVPITCPERGLHVEKGSPDKPVLLPADRQQKRTDDLGGDLASNSLIRSAAGIPFLDPTDEGFGIAGGGVHSSEQGACGGPDAHCLPVVPPADYLAEIHRGTPSNASRSLLTNRVTNKPATGLPGAEAFA</sequence>
<dbReference type="HOGENOM" id="CLU_982199_0_0_5"/>
<feature type="region of interest" description="Disordered" evidence="1">
    <location>
        <begin position="258"/>
        <end position="283"/>
    </location>
</feature>
<organism evidence="2 3">
    <name type="scientific">Acidiphilium cryptum (strain JF-5)</name>
    <dbReference type="NCBI Taxonomy" id="349163"/>
    <lineage>
        <taxon>Bacteria</taxon>
        <taxon>Pseudomonadati</taxon>
        <taxon>Pseudomonadota</taxon>
        <taxon>Alphaproteobacteria</taxon>
        <taxon>Acetobacterales</taxon>
        <taxon>Acidocellaceae</taxon>
        <taxon>Acidiphilium</taxon>
    </lineage>
</organism>
<evidence type="ECO:0000313" key="2">
    <source>
        <dbReference type="EMBL" id="ABQ28968.1"/>
    </source>
</evidence>
<dbReference type="Proteomes" id="UP000000245">
    <property type="component" value="Plasmid pACRY02"/>
</dbReference>
<feature type="compositionally biased region" description="Low complexity" evidence="1">
    <location>
        <begin position="19"/>
        <end position="31"/>
    </location>
</feature>
<evidence type="ECO:0000256" key="1">
    <source>
        <dbReference type="SAM" id="MobiDB-lite"/>
    </source>
</evidence>
<feature type="region of interest" description="Disordered" evidence="1">
    <location>
        <begin position="1"/>
        <end position="44"/>
    </location>
</feature>
<reference evidence="2 3" key="1">
    <citation type="submission" date="2007-05" db="EMBL/GenBank/DDBJ databases">
        <title>Complete sequence of plasmid2 pACRY02 of Acidiphilium cryptum JF-5.</title>
        <authorList>
            <consortium name="US DOE Joint Genome Institute"/>
            <person name="Copeland A."/>
            <person name="Lucas S."/>
            <person name="Lapidus A."/>
            <person name="Barry K."/>
            <person name="Detter J.C."/>
            <person name="Glavina del Rio T."/>
            <person name="Hammon N."/>
            <person name="Israni S."/>
            <person name="Dalin E."/>
            <person name="Tice H."/>
            <person name="Pitluck S."/>
            <person name="Sims D."/>
            <person name="Brettin T."/>
            <person name="Bruce D."/>
            <person name="Han C."/>
            <person name="Schmutz J."/>
            <person name="Larimer F."/>
            <person name="Land M."/>
            <person name="Hauser L."/>
            <person name="Kyrpides N."/>
            <person name="Kim E."/>
            <person name="Magnuson T."/>
            <person name="Richardson P."/>
        </authorList>
    </citation>
    <scope>NUCLEOTIDE SEQUENCE [LARGE SCALE GENOMIC DNA]</scope>
    <source>
        <strain evidence="3">JF-5</strain>
        <plasmid evidence="3">Plasmid pACRY02</plasmid>
    </source>
</reference>
<dbReference type="KEGG" id="acr:Acry_3357"/>
<dbReference type="AlphaFoldDB" id="A5FTN6"/>